<comment type="caution">
    <text evidence="2">The sequence shown here is derived from an EMBL/GenBank/DDBJ whole genome shotgun (WGS) entry which is preliminary data.</text>
</comment>
<reference evidence="2 3" key="1">
    <citation type="submission" date="2020-08" db="EMBL/GenBank/DDBJ databases">
        <title>Genomic Encyclopedia of Type Strains, Phase IV (KMG-IV): sequencing the most valuable type-strain genomes for metagenomic binning, comparative biology and taxonomic classification.</title>
        <authorList>
            <person name="Goeker M."/>
        </authorList>
    </citation>
    <scope>NUCLEOTIDE SEQUENCE [LARGE SCALE GENOMIC DNA]</scope>
    <source>
        <strain evidence="2 3">DSM 45615</strain>
    </source>
</reference>
<dbReference type="EMBL" id="JACHGN010000005">
    <property type="protein sequence ID" value="MBB5133262.1"/>
    <property type="molecule type" value="Genomic_DNA"/>
</dbReference>
<dbReference type="GO" id="GO:0042602">
    <property type="term" value="F:riboflavin reductase (NADPH) activity"/>
    <property type="evidence" value="ECO:0007669"/>
    <property type="project" value="TreeGrafter"/>
</dbReference>
<evidence type="ECO:0000313" key="2">
    <source>
        <dbReference type="EMBL" id="MBB5133262.1"/>
    </source>
</evidence>
<dbReference type="InterPro" id="IPR016040">
    <property type="entry name" value="NAD(P)-bd_dom"/>
</dbReference>
<keyword evidence="3" id="KW-1185">Reference proteome</keyword>
<dbReference type="Proteomes" id="UP000578449">
    <property type="component" value="Unassembled WGS sequence"/>
</dbReference>
<dbReference type="Pfam" id="PF13460">
    <property type="entry name" value="NAD_binding_10"/>
    <property type="match status" value="1"/>
</dbReference>
<accession>A0A840P1L8</accession>
<evidence type="ECO:0000259" key="1">
    <source>
        <dbReference type="Pfam" id="PF13460"/>
    </source>
</evidence>
<dbReference type="InterPro" id="IPR036291">
    <property type="entry name" value="NAD(P)-bd_dom_sf"/>
</dbReference>
<organism evidence="2 3">
    <name type="scientific">Thermocatellispora tengchongensis</name>
    <dbReference type="NCBI Taxonomy" id="1073253"/>
    <lineage>
        <taxon>Bacteria</taxon>
        <taxon>Bacillati</taxon>
        <taxon>Actinomycetota</taxon>
        <taxon>Actinomycetes</taxon>
        <taxon>Streptosporangiales</taxon>
        <taxon>Streptosporangiaceae</taxon>
        <taxon>Thermocatellispora</taxon>
    </lineage>
</organism>
<dbReference type="AlphaFoldDB" id="A0A840P1L8"/>
<dbReference type="RefSeq" id="WP_185050197.1">
    <property type="nucleotide sequence ID" value="NZ_BAABIX010000010.1"/>
</dbReference>
<dbReference type="Gene3D" id="3.40.50.720">
    <property type="entry name" value="NAD(P)-binding Rossmann-like Domain"/>
    <property type="match status" value="1"/>
</dbReference>
<dbReference type="PANTHER" id="PTHR43355">
    <property type="entry name" value="FLAVIN REDUCTASE (NADPH)"/>
    <property type="match status" value="1"/>
</dbReference>
<dbReference type="SUPFAM" id="SSF51735">
    <property type="entry name" value="NAD(P)-binding Rossmann-fold domains"/>
    <property type="match status" value="1"/>
</dbReference>
<dbReference type="GO" id="GO:0004074">
    <property type="term" value="F:biliverdin reductase [NAD(P)H] activity"/>
    <property type="evidence" value="ECO:0007669"/>
    <property type="project" value="TreeGrafter"/>
</dbReference>
<sequence length="213" mass="21985">MNLTVFGATGGTGGHIVRQALDAGHKVTAVVRDPARLAVPAHPALEVFTAPSVTDPAAIGPALKGAEAVLSGIGPSSRKAPPTAAPATRAILGAMADAGVRRIVVVSATPVGPTPPGEGLFYRLVLGPVIKSVLKNVYADLAVMEEELRRSTAEWTVVRPPRLTDKPLTGKFRRVVGGNVPKGHFISRADLACAMLGALDDPATIRRPVGVGY</sequence>
<dbReference type="InterPro" id="IPR051606">
    <property type="entry name" value="Polyketide_Oxido-like"/>
</dbReference>
<name>A0A840P1L8_9ACTN</name>
<dbReference type="PANTHER" id="PTHR43355:SF2">
    <property type="entry name" value="FLAVIN REDUCTASE (NADPH)"/>
    <property type="match status" value="1"/>
</dbReference>
<evidence type="ECO:0000313" key="3">
    <source>
        <dbReference type="Proteomes" id="UP000578449"/>
    </source>
</evidence>
<gene>
    <name evidence="2" type="ORF">HNP84_002983</name>
</gene>
<protein>
    <submittedName>
        <fullName evidence="2">Uncharacterized protein YbjT (DUF2867 family)</fullName>
    </submittedName>
</protein>
<feature type="domain" description="NAD(P)-binding" evidence="1">
    <location>
        <begin position="7"/>
        <end position="202"/>
    </location>
</feature>
<proteinExistence type="predicted"/>